<dbReference type="AlphaFoldDB" id="A0A6P2BU93"/>
<dbReference type="OrthoDB" id="5946241at2"/>
<reference evidence="1 2" key="1">
    <citation type="submission" date="2018-11" db="EMBL/GenBank/DDBJ databases">
        <title>Trebonia kvetii gen.nov., sp.nov., a novel acidophilic actinobacterium, and proposal of the new actinobacterial family Treboniaceae fam. nov.</title>
        <authorList>
            <person name="Rapoport D."/>
            <person name="Sagova-Mareckova M."/>
            <person name="Sedlacek I."/>
            <person name="Provaznik J."/>
            <person name="Kralova S."/>
            <person name="Pavlinic D."/>
            <person name="Benes V."/>
            <person name="Kopecky J."/>
        </authorList>
    </citation>
    <scope>NUCLEOTIDE SEQUENCE [LARGE SCALE GENOMIC DNA]</scope>
    <source>
        <strain evidence="1 2">15Tr583</strain>
    </source>
</reference>
<evidence type="ECO:0000313" key="2">
    <source>
        <dbReference type="Proteomes" id="UP000460272"/>
    </source>
</evidence>
<accession>A0A6P2BU93</accession>
<name>A0A6P2BU93_9ACTN</name>
<evidence type="ECO:0008006" key="3">
    <source>
        <dbReference type="Google" id="ProtNLM"/>
    </source>
</evidence>
<organism evidence="1 2">
    <name type="scientific">Trebonia kvetii</name>
    <dbReference type="NCBI Taxonomy" id="2480626"/>
    <lineage>
        <taxon>Bacteria</taxon>
        <taxon>Bacillati</taxon>
        <taxon>Actinomycetota</taxon>
        <taxon>Actinomycetes</taxon>
        <taxon>Streptosporangiales</taxon>
        <taxon>Treboniaceae</taxon>
        <taxon>Trebonia</taxon>
    </lineage>
</organism>
<gene>
    <name evidence="1" type="ORF">EAS64_28190</name>
</gene>
<comment type="caution">
    <text evidence="1">The sequence shown here is derived from an EMBL/GenBank/DDBJ whole genome shotgun (WGS) entry which is preliminary data.</text>
</comment>
<sequence>MRLISTVAEYQKLARIEDDLSRLQAWTTEYEAAHRDVFDVYYRSYGDPSSRNCAVADVPRISPLVREWEARAEALARLTEREFRAQGLLDELNVVLLVGNHTANGWIEEFHGRQTMFVALEFLGAPPYDGMLFSHEALHLAHMHHGAADWPDDVASHLIQEGLATAATRNRHPGLSDSGYLWNDEHHDSWVRECRAAERALAAVVLDEMATPAEAAHVRGLFAPDCQAGTLPSRSGYWLGDLLAQHWLSQYDLRDVLGWDHAEATGQASNDLRTGLG</sequence>
<protein>
    <recommendedName>
        <fullName evidence="3">DUF2268 domain-containing protein</fullName>
    </recommendedName>
</protein>
<dbReference type="RefSeq" id="WP_145857869.1">
    <property type="nucleotide sequence ID" value="NZ_RPFW01000005.1"/>
</dbReference>
<proteinExistence type="predicted"/>
<dbReference type="Proteomes" id="UP000460272">
    <property type="component" value="Unassembled WGS sequence"/>
</dbReference>
<evidence type="ECO:0000313" key="1">
    <source>
        <dbReference type="EMBL" id="TVZ02652.1"/>
    </source>
</evidence>
<dbReference type="EMBL" id="RPFW01000005">
    <property type="protein sequence ID" value="TVZ02652.1"/>
    <property type="molecule type" value="Genomic_DNA"/>
</dbReference>
<keyword evidence="2" id="KW-1185">Reference proteome</keyword>